<name>A0AAP2Z7R9_9EURY</name>
<sequence length="150" mass="16922">MASTQHTQMDSLEIAEFVENQQTGVLSLAHENDSYGIPVSFVFNEEDQNVYLRLGYGQTSTKREFVDAVDRASFIVYDHTDEGWKSVLARGRLERLAESSLDSSEVEVIRNLHIPYFQVFDTDFEDLEINIVRINVTELTGIVAGQAANS</sequence>
<dbReference type="InterPro" id="IPR012349">
    <property type="entry name" value="Split_barrel_FMN-bd"/>
</dbReference>
<dbReference type="InterPro" id="IPR024747">
    <property type="entry name" value="Pyridox_Oxase-rel"/>
</dbReference>
<dbReference type="SUPFAM" id="SSF50475">
    <property type="entry name" value="FMN-binding split barrel"/>
    <property type="match status" value="1"/>
</dbReference>
<dbReference type="Gene3D" id="2.30.110.10">
    <property type="entry name" value="Electron Transport, Fmn-binding Protein, Chain A"/>
    <property type="match status" value="1"/>
</dbReference>
<dbReference type="AlphaFoldDB" id="A0AAP2Z7R9"/>
<comment type="caution">
    <text evidence="1">The sequence shown here is derived from an EMBL/GenBank/DDBJ whole genome shotgun (WGS) entry which is preliminary data.</text>
</comment>
<protein>
    <submittedName>
        <fullName evidence="1">Pyridoxamine 5'-phosphate oxidase family protein</fullName>
    </submittedName>
</protein>
<organism evidence="1 2">
    <name type="scientific">Natronosalvus hydrolyticus</name>
    <dbReference type="NCBI Taxonomy" id="2979988"/>
    <lineage>
        <taxon>Archaea</taxon>
        <taxon>Methanobacteriati</taxon>
        <taxon>Methanobacteriota</taxon>
        <taxon>Stenosarchaea group</taxon>
        <taxon>Halobacteria</taxon>
        <taxon>Halobacteriales</taxon>
        <taxon>Natrialbaceae</taxon>
        <taxon>Natronosalvus</taxon>
    </lineage>
</organism>
<proteinExistence type="predicted"/>
<dbReference type="EMBL" id="JAOPJZ010000004">
    <property type="protein sequence ID" value="MCU4751848.1"/>
    <property type="molecule type" value="Genomic_DNA"/>
</dbReference>
<keyword evidence="2" id="KW-1185">Reference proteome</keyword>
<accession>A0AAP2Z7R9</accession>
<reference evidence="1 2" key="1">
    <citation type="submission" date="2022-09" db="EMBL/GenBank/DDBJ databases">
        <title>Enrichment on poylsaccharides allowed isolation of novel metabolic and taxonomic groups of Haloarchaea.</title>
        <authorList>
            <person name="Sorokin D.Y."/>
            <person name="Elcheninov A.G."/>
            <person name="Khizhniak T.V."/>
            <person name="Kolganova T.V."/>
            <person name="Kublanov I.V."/>
        </authorList>
    </citation>
    <scope>NUCLEOTIDE SEQUENCE [LARGE SCALE GENOMIC DNA]</scope>
    <source>
        <strain evidence="1 2">AArc-curdl1</strain>
    </source>
</reference>
<dbReference type="RefSeq" id="WP_342808040.1">
    <property type="nucleotide sequence ID" value="NZ_JAOPJZ010000004.1"/>
</dbReference>
<dbReference type="Proteomes" id="UP001321047">
    <property type="component" value="Unassembled WGS sequence"/>
</dbReference>
<evidence type="ECO:0000313" key="1">
    <source>
        <dbReference type="EMBL" id="MCU4751848.1"/>
    </source>
</evidence>
<evidence type="ECO:0000313" key="2">
    <source>
        <dbReference type="Proteomes" id="UP001321047"/>
    </source>
</evidence>
<gene>
    <name evidence="1" type="ORF">OB919_07605</name>
</gene>
<dbReference type="Pfam" id="PF12900">
    <property type="entry name" value="Pyridox_ox_2"/>
    <property type="match status" value="1"/>
</dbReference>